<protein>
    <recommendedName>
        <fullName evidence="1">DUF5666 domain-containing protein</fullName>
    </recommendedName>
</protein>
<keyword evidence="3" id="KW-1185">Reference proteome</keyword>
<feature type="domain" description="DUF5666" evidence="1">
    <location>
        <begin position="147"/>
        <end position="177"/>
    </location>
</feature>
<dbReference type="KEGG" id="hadh:FRZ61_29740"/>
<name>A0A5J6MZP8_9PROT</name>
<evidence type="ECO:0000259" key="1">
    <source>
        <dbReference type="Pfam" id="PF18914"/>
    </source>
</evidence>
<sequence length="188" mass="19578">MLVASQAWADDAPPARIRGTIKSVAADTLTVETNGGTVLDVALDGKTSVHAITLGTVEEIQPGRYIGVTAVPQGDGTLKALEVHVFPPDMAGTGDGHRPWDLAPDSSMTNGLVGELATSNGRMITVKYKDGQQQVAIPDGMPVVNIEPGDRSLLTPGTHVMIFAQKNADGTLVARFISAGKNGVKPPM</sequence>
<gene>
    <name evidence="2" type="ORF">FRZ61_29740</name>
</gene>
<dbReference type="InterPro" id="IPR043724">
    <property type="entry name" value="DUF5666"/>
</dbReference>
<proteinExistence type="predicted"/>
<dbReference type="Proteomes" id="UP000325797">
    <property type="component" value="Chromosome"/>
</dbReference>
<dbReference type="EMBL" id="CP042582">
    <property type="protein sequence ID" value="QEX23039.1"/>
    <property type="molecule type" value="Genomic_DNA"/>
</dbReference>
<reference evidence="2 3" key="1">
    <citation type="submission" date="2019-08" db="EMBL/GenBank/DDBJ databases">
        <title>Hyperibacter terrae gen. nov., sp. nov. and Hyperibacter viscosus sp. nov., two new members in the family Rhodospirillaceae isolated from the rhizosphere of Hypericum perforatum.</title>
        <authorList>
            <person name="Noviana Z."/>
        </authorList>
    </citation>
    <scope>NUCLEOTIDE SEQUENCE [LARGE SCALE GENOMIC DNA]</scope>
    <source>
        <strain evidence="2 3">R5959</strain>
    </source>
</reference>
<evidence type="ECO:0000313" key="3">
    <source>
        <dbReference type="Proteomes" id="UP000325797"/>
    </source>
</evidence>
<organism evidence="2 3">
    <name type="scientific">Hypericibacter adhaerens</name>
    <dbReference type="NCBI Taxonomy" id="2602016"/>
    <lineage>
        <taxon>Bacteria</taxon>
        <taxon>Pseudomonadati</taxon>
        <taxon>Pseudomonadota</taxon>
        <taxon>Alphaproteobacteria</taxon>
        <taxon>Rhodospirillales</taxon>
        <taxon>Dongiaceae</taxon>
        <taxon>Hypericibacter</taxon>
    </lineage>
</organism>
<evidence type="ECO:0000313" key="2">
    <source>
        <dbReference type="EMBL" id="QEX23039.1"/>
    </source>
</evidence>
<accession>A0A5J6MZP8</accession>
<dbReference type="Pfam" id="PF18914">
    <property type="entry name" value="DUF5666"/>
    <property type="match status" value="2"/>
</dbReference>
<feature type="domain" description="DUF5666" evidence="1">
    <location>
        <begin position="18"/>
        <end position="83"/>
    </location>
</feature>
<dbReference type="AlphaFoldDB" id="A0A5J6MZP8"/>